<dbReference type="InterPro" id="IPR011837">
    <property type="entry name" value="Glycogen_debranch_GlgX"/>
</dbReference>
<dbReference type="GO" id="GO:0005980">
    <property type="term" value="P:glycogen catabolic process"/>
    <property type="evidence" value="ECO:0007669"/>
    <property type="project" value="InterPro"/>
</dbReference>
<dbReference type="CDD" id="cd11326">
    <property type="entry name" value="AmyAc_Glg_debranch"/>
    <property type="match status" value="1"/>
</dbReference>
<evidence type="ECO:0000256" key="1">
    <source>
        <dbReference type="ARBA" id="ARBA00008061"/>
    </source>
</evidence>
<dbReference type="Gene3D" id="3.20.20.80">
    <property type="entry name" value="Glycosidases"/>
    <property type="match status" value="1"/>
</dbReference>
<comment type="caution">
    <text evidence="6">The sequence shown here is derived from an EMBL/GenBank/DDBJ whole genome shotgun (WGS) entry which is preliminary data.</text>
</comment>
<reference evidence="6 7" key="1">
    <citation type="submission" date="2019-07" db="EMBL/GenBank/DDBJ databases">
        <title>New species of Amycolatopsis and Streptomyces.</title>
        <authorList>
            <person name="Duangmal K."/>
            <person name="Teo W.F.A."/>
            <person name="Lipun K."/>
        </authorList>
    </citation>
    <scope>NUCLEOTIDE SEQUENCE [LARGE SCALE GENOMIC DNA]</scope>
    <source>
        <strain evidence="6 7">JCM 30562</strain>
    </source>
</reference>
<protein>
    <submittedName>
        <fullName evidence="6">Glycogen debranching protein GlgX</fullName>
    </submittedName>
</protein>
<dbReference type="SMART" id="SM00642">
    <property type="entry name" value="Aamy"/>
    <property type="match status" value="1"/>
</dbReference>
<dbReference type="AlphaFoldDB" id="A0A558AAF7"/>
<feature type="compositionally biased region" description="Basic and acidic residues" evidence="4">
    <location>
        <begin position="464"/>
        <end position="481"/>
    </location>
</feature>
<keyword evidence="3" id="KW-0326">Glycosidase</keyword>
<dbReference type="InterPro" id="IPR013783">
    <property type="entry name" value="Ig-like_fold"/>
</dbReference>
<dbReference type="Pfam" id="PF02922">
    <property type="entry name" value="CBM_48"/>
    <property type="match status" value="1"/>
</dbReference>
<accession>A0A558AAF7</accession>
<dbReference type="Gene3D" id="2.60.40.10">
    <property type="entry name" value="Immunoglobulins"/>
    <property type="match status" value="1"/>
</dbReference>
<evidence type="ECO:0000313" key="6">
    <source>
        <dbReference type="EMBL" id="TVT21249.1"/>
    </source>
</evidence>
<comment type="similarity">
    <text evidence="1">Belongs to the glycosyl hydrolase 13 family.</text>
</comment>
<evidence type="ECO:0000313" key="7">
    <source>
        <dbReference type="Proteomes" id="UP000318578"/>
    </source>
</evidence>
<feature type="region of interest" description="Disordered" evidence="4">
    <location>
        <begin position="464"/>
        <end position="489"/>
    </location>
</feature>
<evidence type="ECO:0000256" key="2">
    <source>
        <dbReference type="ARBA" id="ARBA00022801"/>
    </source>
</evidence>
<dbReference type="Gene3D" id="2.60.40.1180">
    <property type="entry name" value="Golgi alpha-mannosidase II"/>
    <property type="match status" value="1"/>
</dbReference>
<evidence type="ECO:0000256" key="3">
    <source>
        <dbReference type="ARBA" id="ARBA00023295"/>
    </source>
</evidence>
<organism evidence="6 7">
    <name type="scientific">Amycolatopsis acidiphila</name>
    <dbReference type="NCBI Taxonomy" id="715473"/>
    <lineage>
        <taxon>Bacteria</taxon>
        <taxon>Bacillati</taxon>
        <taxon>Actinomycetota</taxon>
        <taxon>Actinomycetes</taxon>
        <taxon>Pseudonocardiales</taxon>
        <taxon>Pseudonocardiaceae</taxon>
        <taxon>Amycolatopsis</taxon>
    </lineage>
</organism>
<dbReference type="NCBIfam" id="TIGR02100">
    <property type="entry name" value="glgX_debranch"/>
    <property type="match status" value="1"/>
</dbReference>
<feature type="domain" description="Glycosyl hydrolase family 13 catalytic" evidence="5">
    <location>
        <begin position="133"/>
        <end position="568"/>
    </location>
</feature>
<keyword evidence="2" id="KW-0378">Hydrolase</keyword>
<dbReference type="Proteomes" id="UP000318578">
    <property type="component" value="Unassembled WGS sequence"/>
</dbReference>
<dbReference type="RefSeq" id="WP_144639769.1">
    <property type="nucleotide sequence ID" value="NZ_BNAX01000010.1"/>
</dbReference>
<dbReference type="PANTHER" id="PTHR43002">
    <property type="entry name" value="GLYCOGEN DEBRANCHING ENZYME"/>
    <property type="match status" value="1"/>
</dbReference>
<dbReference type="InterPro" id="IPR006047">
    <property type="entry name" value="GH13_cat_dom"/>
</dbReference>
<dbReference type="InterPro" id="IPR044505">
    <property type="entry name" value="GlgX_Isoamylase_N_E_set"/>
</dbReference>
<dbReference type="Pfam" id="PF00128">
    <property type="entry name" value="Alpha-amylase"/>
    <property type="match status" value="2"/>
</dbReference>
<proteinExistence type="inferred from homology"/>
<dbReference type="SUPFAM" id="SSF81296">
    <property type="entry name" value="E set domains"/>
    <property type="match status" value="1"/>
</dbReference>
<dbReference type="OrthoDB" id="3236218at2"/>
<sequence length="709" mass="80029">MPPWPGTPYPLGATYDGVGTNFALFSEVAEYVELCLVDEEGKEERVRLPEVDGFVHHGYLLGVGPGQRYGYRVHGPYEPGKGLRCNPNKLLIDPYAKAISGDLDWDESLFGYPFGAPDDRNDQDSAGHVPHSLVVSPFFDWADDRPPRTPYNESVIYEAHVKGLTMNHPAVPPRLRGTYAGLAHPAVVEHLKQLGVTAIELMPVHQFITDHGLAEKGLRNYWGYNTIGFFAPHEGYAALPEQAGQVQEFKGMVRALHEADIEVILDVVYNHTAEGNHLGPTLSMRGIDNQAYYRLVEDEQQYYMDYTGTGNSLNVRNPHTLQLIMDSLRYWITEMHVDGFRFDLAATLAREFYDVDRLSTFFDLVQQDPTVSKVKLIAEPWDVGPGGYQVGNFPPLWTEWNGKFRDTVRDFWRGESATLGEFASRITGSSDLYQDDGRRPFASINFVTAHDGFTLQDLVSYNDKHNEANGEDGRDGADDNRSWNCGVEGETEEPEVLALRERQRRNFLATLLLSQGVPMLLHGDEMGRTQQGNNNAYCQDNELSWVDWRLVDEHPDLIDFVGRLAEFRRRHPVFRRRRYFQGKPIRKSDEVADIAWFTPSGEEMKEQNWDDGFGKSVVVFLNGQGIPDLDPRGMPVRDDSFLMAFNAHYEDIETTVPDGEYGAEWAIMIDTAKGEIVEEPGEPDVAAGGKVTLAARSLMVLQRVEREAE</sequence>
<evidence type="ECO:0000259" key="5">
    <source>
        <dbReference type="SMART" id="SM00642"/>
    </source>
</evidence>
<dbReference type="InterPro" id="IPR004193">
    <property type="entry name" value="Glyco_hydro_13_N"/>
</dbReference>
<gene>
    <name evidence="6" type="primary">glgX</name>
    <name evidence="6" type="ORF">FNH06_17800</name>
</gene>
<evidence type="ECO:0000256" key="4">
    <source>
        <dbReference type="SAM" id="MobiDB-lite"/>
    </source>
</evidence>
<dbReference type="InterPro" id="IPR014756">
    <property type="entry name" value="Ig_E-set"/>
</dbReference>
<dbReference type="InterPro" id="IPR013780">
    <property type="entry name" value="Glyco_hydro_b"/>
</dbReference>
<dbReference type="SUPFAM" id="SSF51011">
    <property type="entry name" value="Glycosyl hydrolase domain"/>
    <property type="match status" value="1"/>
</dbReference>
<dbReference type="SUPFAM" id="SSF51445">
    <property type="entry name" value="(Trans)glycosidases"/>
    <property type="match status" value="1"/>
</dbReference>
<dbReference type="CDD" id="cd02856">
    <property type="entry name" value="E_set_GDE_Isoamylase_N"/>
    <property type="match status" value="1"/>
</dbReference>
<dbReference type="GO" id="GO:0004135">
    <property type="term" value="F:amylo-alpha-1,6-glucosidase activity"/>
    <property type="evidence" value="ECO:0007669"/>
    <property type="project" value="InterPro"/>
</dbReference>
<dbReference type="InterPro" id="IPR017853">
    <property type="entry name" value="GH"/>
</dbReference>
<name>A0A558AAF7_9PSEU</name>
<keyword evidence="7" id="KW-1185">Reference proteome</keyword>
<dbReference type="EMBL" id="VJZA01000028">
    <property type="protein sequence ID" value="TVT21249.1"/>
    <property type="molecule type" value="Genomic_DNA"/>
</dbReference>